<evidence type="ECO:0000256" key="3">
    <source>
        <dbReference type="ARBA" id="ARBA00022692"/>
    </source>
</evidence>
<dbReference type="AlphaFoldDB" id="F2UM83"/>
<evidence type="ECO:0000256" key="4">
    <source>
        <dbReference type="ARBA" id="ARBA00022729"/>
    </source>
</evidence>
<evidence type="ECO:0000256" key="6">
    <source>
        <dbReference type="ARBA" id="ARBA00023136"/>
    </source>
</evidence>
<evidence type="ECO:0000256" key="7">
    <source>
        <dbReference type="SAM" id="Phobius"/>
    </source>
</evidence>
<dbReference type="GeneID" id="16070097"/>
<gene>
    <name evidence="10" type="ORF">PTSG_09299</name>
</gene>
<evidence type="ECO:0000313" key="10">
    <source>
        <dbReference type="EMBL" id="EGD78232.1"/>
    </source>
</evidence>
<accession>F2UM83</accession>
<comment type="similarity">
    <text evidence="2">Belongs to the EMC7 family.</text>
</comment>
<dbReference type="Proteomes" id="UP000007799">
    <property type="component" value="Unassembled WGS sequence"/>
</dbReference>
<feature type="transmembrane region" description="Helical" evidence="7">
    <location>
        <begin position="153"/>
        <end position="172"/>
    </location>
</feature>
<evidence type="ECO:0000313" key="11">
    <source>
        <dbReference type="Proteomes" id="UP000007799"/>
    </source>
</evidence>
<dbReference type="PANTHER" id="PTHR13605:SF4">
    <property type="entry name" value="ER MEMBRANE PROTEIN COMPLEX SUBUNIT 7"/>
    <property type="match status" value="1"/>
</dbReference>
<dbReference type="RefSeq" id="XP_004989555.1">
    <property type="nucleotide sequence ID" value="XM_004989498.1"/>
</dbReference>
<evidence type="ECO:0000259" key="9">
    <source>
        <dbReference type="Pfam" id="PF09430"/>
    </source>
</evidence>
<keyword evidence="11" id="KW-1185">Reference proteome</keyword>
<dbReference type="InterPro" id="IPR013784">
    <property type="entry name" value="Carb-bd-like_fold"/>
</dbReference>
<dbReference type="Pfam" id="PF09430">
    <property type="entry name" value="EMC7_beta-sandw"/>
    <property type="match status" value="1"/>
</dbReference>
<keyword evidence="4 8" id="KW-0732">Signal</keyword>
<dbReference type="OMA" id="EMENMQM"/>
<protein>
    <recommendedName>
        <fullName evidence="9">ER membrane protein complex subunit 7 beta-sandwich domain-containing protein</fullName>
    </recommendedName>
</protein>
<sequence length="191" mass="21552">MAVMRTALLAALVAVVVGAVLPHAEAAKGKRYSVQGRIHIPPEATKEYIAQTRVVLDGGVVQGLVKEDGSFVINDVPSASYTLEVFNPKYHYMPIRVDVDRQFSNNVRAFQADFLGMDRVVPVPYVAGHGLEVPYIAQHKYFEERKAWSIKDILYNPSLLIVFVMLGLMYLMPSKEQLEEMKKELEEQKQE</sequence>
<dbReference type="GO" id="GO:0030246">
    <property type="term" value="F:carbohydrate binding"/>
    <property type="evidence" value="ECO:0007669"/>
    <property type="project" value="InterPro"/>
</dbReference>
<dbReference type="FunCoup" id="F2UM83">
    <property type="interactions" value="1112"/>
</dbReference>
<dbReference type="GO" id="GO:0072546">
    <property type="term" value="C:EMC complex"/>
    <property type="evidence" value="ECO:0007669"/>
    <property type="project" value="TreeGrafter"/>
</dbReference>
<dbReference type="STRING" id="946362.F2UM83"/>
<feature type="domain" description="ER membrane protein complex subunit 7 beta-sandwich" evidence="9">
    <location>
        <begin position="46"/>
        <end position="160"/>
    </location>
</feature>
<keyword evidence="6 7" id="KW-0472">Membrane</keyword>
<organism evidence="10 11">
    <name type="scientific">Salpingoeca rosetta (strain ATCC 50818 / BSB-021)</name>
    <dbReference type="NCBI Taxonomy" id="946362"/>
    <lineage>
        <taxon>Eukaryota</taxon>
        <taxon>Choanoflagellata</taxon>
        <taxon>Craspedida</taxon>
        <taxon>Salpingoecidae</taxon>
        <taxon>Salpingoeca</taxon>
    </lineage>
</organism>
<evidence type="ECO:0000256" key="2">
    <source>
        <dbReference type="ARBA" id="ARBA00008880"/>
    </source>
</evidence>
<dbReference type="eggNOG" id="KOG3306">
    <property type="taxonomic scope" value="Eukaryota"/>
</dbReference>
<dbReference type="OrthoDB" id="27095at2759"/>
<dbReference type="InterPro" id="IPR019008">
    <property type="entry name" value="Beta_sandwich_EMC7"/>
</dbReference>
<dbReference type="Gene3D" id="2.60.40.1120">
    <property type="entry name" value="Carboxypeptidase-like, regulatory domain"/>
    <property type="match status" value="1"/>
</dbReference>
<name>F2UM83_SALR5</name>
<proteinExistence type="inferred from homology"/>
<evidence type="ECO:0000256" key="5">
    <source>
        <dbReference type="ARBA" id="ARBA00022989"/>
    </source>
</evidence>
<evidence type="ECO:0000256" key="1">
    <source>
        <dbReference type="ARBA" id="ARBA00004167"/>
    </source>
</evidence>
<dbReference type="EMBL" id="GL832982">
    <property type="protein sequence ID" value="EGD78232.1"/>
    <property type="molecule type" value="Genomic_DNA"/>
</dbReference>
<keyword evidence="5 7" id="KW-1133">Transmembrane helix</keyword>
<dbReference type="KEGG" id="sre:PTSG_09299"/>
<keyword evidence="3 7" id="KW-0812">Transmembrane</keyword>
<evidence type="ECO:0000256" key="8">
    <source>
        <dbReference type="SAM" id="SignalP"/>
    </source>
</evidence>
<feature type="signal peptide" evidence="8">
    <location>
        <begin position="1"/>
        <end position="26"/>
    </location>
</feature>
<reference evidence="10" key="1">
    <citation type="submission" date="2009-08" db="EMBL/GenBank/DDBJ databases">
        <title>Annotation of Salpingoeca rosetta.</title>
        <authorList>
            <consortium name="The Broad Institute Genome Sequencing Platform"/>
            <person name="Russ C."/>
            <person name="Cuomo C."/>
            <person name="Burger G."/>
            <person name="Gray M.W."/>
            <person name="Holland P.W.H."/>
            <person name="King N."/>
            <person name="Lang F.B.F."/>
            <person name="Roger A.J."/>
            <person name="Ruiz-Trillo I."/>
            <person name="Young S.K."/>
            <person name="Zeng Q."/>
            <person name="Gargeya S."/>
            <person name="Alvarado L."/>
            <person name="Berlin A."/>
            <person name="Chapman S.B."/>
            <person name="Chen Z."/>
            <person name="Freedman E."/>
            <person name="Gellesch M."/>
            <person name="Goldberg J."/>
            <person name="Griggs A."/>
            <person name="Gujja S."/>
            <person name="Heilman E."/>
            <person name="Heiman D."/>
            <person name="Howarth C."/>
            <person name="Mehta T."/>
            <person name="Neiman D."/>
            <person name="Pearson M."/>
            <person name="Roberts A."/>
            <person name="Saif S."/>
            <person name="Shea T."/>
            <person name="Shenoy N."/>
            <person name="Sisk P."/>
            <person name="Stolte C."/>
            <person name="Sykes S."/>
            <person name="White J."/>
            <person name="Yandava C."/>
            <person name="Haas B."/>
            <person name="Nusbaum C."/>
            <person name="Birren B."/>
        </authorList>
    </citation>
    <scope>NUCLEOTIDE SEQUENCE</scope>
    <source>
        <strain evidence="10">ATCC 50818</strain>
    </source>
</reference>
<comment type="subcellular location">
    <subcellularLocation>
        <location evidence="1">Membrane</location>
        <topology evidence="1">Single-pass membrane protein</topology>
    </subcellularLocation>
</comment>
<dbReference type="SUPFAM" id="SSF49452">
    <property type="entry name" value="Starch-binding domain-like"/>
    <property type="match status" value="1"/>
</dbReference>
<feature type="chain" id="PRO_5003288716" description="ER membrane protein complex subunit 7 beta-sandwich domain-containing protein" evidence="8">
    <location>
        <begin position="27"/>
        <end position="191"/>
    </location>
</feature>
<dbReference type="PANTHER" id="PTHR13605">
    <property type="entry name" value="ER MEMBRANE PROTEIN COMPLEX SUBUNIT 7"/>
    <property type="match status" value="1"/>
</dbReference>
<dbReference type="InParanoid" id="F2UM83"/>
<dbReference type="InterPro" id="IPR039163">
    <property type="entry name" value="EMC7"/>
</dbReference>